<accession>A0ABN8HYP5</accession>
<reference evidence="1" key="1">
    <citation type="submission" date="2022-03" db="EMBL/GenBank/DDBJ databases">
        <authorList>
            <person name="Martin H S."/>
        </authorList>
    </citation>
    <scope>NUCLEOTIDE SEQUENCE</scope>
</reference>
<gene>
    <name evidence="1" type="ORF">IPOD504_LOCUS4537</name>
</gene>
<evidence type="ECO:0000313" key="2">
    <source>
        <dbReference type="Proteomes" id="UP000837857"/>
    </source>
</evidence>
<dbReference type="EMBL" id="OW152827">
    <property type="protein sequence ID" value="CAH2043993.1"/>
    <property type="molecule type" value="Genomic_DNA"/>
</dbReference>
<sequence length="164" mass="19174">MKREETNKYNAFVEKGIRDLDESILLREKKKDDMKKQPEIEEIQLAEIEEFGPENSRKLNSYRSCDRQTLFCGSSKRDKRNILGNEKGNKSSGILLPSKSLIEKLKIREKESSPWNGTKTDHEEFAMQANKIVQECRHKKMARKVVDEYKRVNCLYGNSLPISY</sequence>
<keyword evidence="2" id="KW-1185">Reference proteome</keyword>
<organism evidence="1 2">
    <name type="scientific">Iphiclides podalirius</name>
    <name type="common">scarce swallowtail</name>
    <dbReference type="NCBI Taxonomy" id="110791"/>
    <lineage>
        <taxon>Eukaryota</taxon>
        <taxon>Metazoa</taxon>
        <taxon>Ecdysozoa</taxon>
        <taxon>Arthropoda</taxon>
        <taxon>Hexapoda</taxon>
        <taxon>Insecta</taxon>
        <taxon>Pterygota</taxon>
        <taxon>Neoptera</taxon>
        <taxon>Endopterygota</taxon>
        <taxon>Lepidoptera</taxon>
        <taxon>Glossata</taxon>
        <taxon>Ditrysia</taxon>
        <taxon>Papilionoidea</taxon>
        <taxon>Papilionidae</taxon>
        <taxon>Papilioninae</taxon>
        <taxon>Iphiclides</taxon>
    </lineage>
</organism>
<evidence type="ECO:0000313" key="1">
    <source>
        <dbReference type="EMBL" id="CAH2043993.1"/>
    </source>
</evidence>
<proteinExistence type="predicted"/>
<protein>
    <submittedName>
        <fullName evidence="1">Uncharacterized protein</fullName>
    </submittedName>
</protein>
<name>A0ABN8HYP5_9NEOP</name>
<dbReference type="Proteomes" id="UP000837857">
    <property type="component" value="Chromosome 15"/>
</dbReference>
<feature type="non-terminal residue" evidence="1">
    <location>
        <position position="164"/>
    </location>
</feature>